<dbReference type="InterPro" id="IPR050859">
    <property type="entry name" value="Class-I_PLP-dep_aminotransf"/>
</dbReference>
<evidence type="ECO:0000256" key="2">
    <source>
        <dbReference type="ARBA" id="ARBA00007441"/>
    </source>
</evidence>
<dbReference type="SUPFAM" id="SSF53383">
    <property type="entry name" value="PLP-dependent transferases"/>
    <property type="match status" value="1"/>
</dbReference>
<evidence type="ECO:0000256" key="4">
    <source>
        <dbReference type="ARBA" id="ARBA00022679"/>
    </source>
</evidence>
<keyword evidence="9" id="KW-1185">Reference proteome</keyword>
<comment type="similarity">
    <text evidence="2">Belongs to the class-I pyridoxal-phosphate-dependent aminotransferase family.</text>
</comment>
<comment type="cofactor">
    <cofactor evidence="1">
        <name>pyridoxal 5'-phosphate</name>
        <dbReference type="ChEBI" id="CHEBI:597326"/>
    </cofactor>
</comment>
<evidence type="ECO:0000313" key="9">
    <source>
        <dbReference type="Proteomes" id="UP001642406"/>
    </source>
</evidence>
<keyword evidence="3" id="KW-0032">Aminotransferase</keyword>
<dbReference type="Pfam" id="PF00155">
    <property type="entry name" value="Aminotran_1_2"/>
    <property type="match status" value="1"/>
</dbReference>
<evidence type="ECO:0000256" key="5">
    <source>
        <dbReference type="ARBA" id="ARBA00022898"/>
    </source>
</evidence>
<feature type="region of interest" description="Disordered" evidence="6">
    <location>
        <begin position="1"/>
        <end position="29"/>
    </location>
</feature>
<dbReference type="PANTHER" id="PTHR42790">
    <property type="entry name" value="AMINOTRANSFERASE"/>
    <property type="match status" value="1"/>
</dbReference>
<feature type="compositionally biased region" description="Low complexity" evidence="6">
    <location>
        <begin position="13"/>
        <end position="23"/>
    </location>
</feature>
<protein>
    <recommendedName>
        <fullName evidence="7">Aminotransferase class I/classII large domain-containing protein</fullName>
    </recommendedName>
</protein>
<dbReference type="InterPro" id="IPR015424">
    <property type="entry name" value="PyrdxlP-dep_Trfase"/>
</dbReference>
<evidence type="ECO:0000313" key="8">
    <source>
        <dbReference type="EMBL" id="CAK7235339.1"/>
    </source>
</evidence>
<feature type="region of interest" description="Disordered" evidence="6">
    <location>
        <begin position="120"/>
        <end position="154"/>
    </location>
</feature>
<dbReference type="CDD" id="cd00609">
    <property type="entry name" value="AAT_like"/>
    <property type="match status" value="1"/>
</dbReference>
<proteinExistence type="inferred from homology"/>
<feature type="compositionally biased region" description="Polar residues" evidence="6">
    <location>
        <begin position="1"/>
        <end position="11"/>
    </location>
</feature>
<feature type="compositionally biased region" description="Acidic residues" evidence="6">
    <location>
        <begin position="96"/>
        <end position="107"/>
    </location>
</feature>
<feature type="region of interest" description="Disordered" evidence="6">
    <location>
        <begin position="82"/>
        <end position="107"/>
    </location>
</feature>
<dbReference type="Gene3D" id="3.40.640.10">
    <property type="entry name" value="Type I PLP-dependent aspartate aminotransferase-like (Major domain)"/>
    <property type="match status" value="1"/>
</dbReference>
<name>A0ABP0CT84_9PEZI</name>
<dbReference type="Proteomes" id="UP001642406">
    <property type="component" value="Unassembled WGS sequence"/>
</dbReference>
<feature type="compositionally biased region" description="Low complexity" evidence="6">
    <location>
        <begin position="120"/>
        <end position="136"/>
    </location>
</feature>
<keyword evidence="4" id="KW-0808">Transferase</keyword>
<organism evidence="8 9">
    <name type="scientific">Sporothrix bragantina</name>
    <dbReference type="NCBI Taxonomy" id="671064"/>
    <lineage>
        <taxon>Eukaryota</taxon>
        <taxon>Fungi</taxon>
        <taxon>Dikarya</taxon>
        <taxon>Ascomycota</taxon>
        <taxon>Pezizomycotina</taxon>
        <taxon>Sordariomycetes</taxon>
        <taxon>Sordariomycetidae</taxon>
        <taxon>Ophiostomatales</taxon>
        <taxon>Ophiostomataceae</taxon>
        <taxon>Sporothrix</taxon>
    </lineage>
</organism>
<accession>A0ABP0CT84</accession>
<comment type="caution">
    <text evidence="8">The sequence shown here is derived from an EMBL/GenBank/DDBJ whole genome shotgun (WGS) entry which is preliminary data.</text>
</comment>
<evidence type="ECO:0000256" key="6">
    <source>
        <dbReference type="SAM" id="MobiDB-lite"/>
    </source>
</evidence>
<dbReference type="EMBL" id="CAWUHC010000140">
    <property type="protein sequence ID" value="CAK7235339.1"/>
    <property type="molecule type" value="Genomic_DNA"/>
</dbReference>
<dbReference type="InterPro" id="IPR015421">
    <property type="entry name" value="PyrdxlP-dep_Trfase_major"/>
</dbReference>
<evidence type="ECO:0000256" key="3">
    <source>
        <dbReference type="ARBA" id="ARBA00022576"/>
    </source>
</evidence>
<dbReference type="InterPro" id="IPR004839">
    <property type="entry name" value="Aminotransferase_I/II_large"/>
</dbReference>
<dbReference type="PANTHER" id="PTHR42790:SF1">
    <property type="entry name" value="AROMATIC AMINO ACID AMINOTRANSFERASE, HYPOTHETICAL (EUROFUNG)"/>
    <property type="match status" value="1"/>
</dbReference>
<gene>
    <name evidence="8" type="ORF">SBRCBS47491_009259</name>
</gene>
<feature type="domain" description="Aminotransferase class I/classII large" evidence="7">
    <location>
        <begin position="272"/>
        <end position="444"/>
    </location>
</feature>
<evidence type="ECO:0000256" key="1">
    <source>
        <dbReference type="ARBA" id="ARBA00001933"/>
    </source>
</evidence>
<sequence length="673" mass="74117">MDAPFSSSTGSLRGARATAAAGKKPPPANLQHLYAETTNQRLPSKMKEYYKFFQIPGVGNLAGGLPHVQFFPYDTLEAKIAKPERWTPSPNKQDIVESDSEDDDDEEGLVHVVDRVSAVSITSDESSSSPSSPSDRTAPERIVVPKSAPDGFRPDQKIDLATALQYGSAEGYPPLLAWIRNFTREYLHPNVPYDGGPEVLLTVGSTDGLSKTLELFVDDWNPVRDDIETRPGLLCEGFIYGNVLSQIAPKGMQVVTVEADADGMVPYGPGSLEDVLANWDPSQGRRPHVMYTVTMGHNPTGIVLSLERRKQLYEVCSRFDVIIAEDDPYWYMQFPSAAVNEAASRNMAKPKSPLVAPTINRAAGERSTGYEFLDSLVPSFLSIDVDGRVVRLDTFSKTIAPGCRLGWITAQPALIERFTRIAETSTQQPSGFVQALVSELVMGPLPAAAAASSSKKVVASKSKQSDPSSSGWQVDGWVRWLEGLRGEYERRMNRMCTILDEGSFQLKQGTPVRSADADWGVITKTQLFSFDWPRGGMFVWIRMHFEAHPLWYAQRTNPNDGVVDGPLFSMALMLYLCSKPYLVLVSPGTMFSADDSVRLNRGWAYFRLCFAAESDENVDSCSNRLVAGIQKFWKIKKVQELEDIINNPPVTMAEAAKAQAAGEMGNLGVWQGC</sequence>
<reference evidence="8 9" key="1">
    <citation type="submission" date="2024-01" db="EMBL/GenBank/DDBJ databases">
        <authorList>
            <person name="Allen C."/>
            <person name="Tagirdzhanova G."/>
        </authorList>
    </citation>
    <scope>NUCLEOTIDE SEQUENCE [LARGE SCALE GENOMIC DNA]</scope>
</reference>
<evidence type="ECO:0000259" key="7">
    <source>
        <dbReference type="Pfam" id="PF00155"/>
    </source>
</evidence>
<keyword evidence="5" id="KW-0663">Pyridoxal phosphate</keyword>